<reference evidence="3 4" key="2">
    <citation type="submission" date="2021-10" db="EMBL/GenBank/DDBJ databases">
        <authorList>
            <person name="Piombo E."/>
        </authorList>
    </citation>
    <scope>NUCLEOTIDE SEQUENCE [LARGE SCALE GENOMIC DNA]</scope>
</reference>
<reference evidence="4" key="1">
    <citation type="submission" date="2019-06" db="EMBL/GenBank/DDBJ databases">
        <authorList>
            <person name="Broberg M."/>
        </authorList>
    </citation>
    <scope>NUCLEOTIDE SEQUENCE [LARGE SCALE GENOMIC DNA]</scope>
</reference>
<keyword evidence="4" id="KW-1185">Reference proteome</keyword>
<name>A0A9P0ELE1_9HYPO</name>
<evidence type="ECO:0000256" key="2">
    <source>
        <dbReference type="SAM" id="MobiDB-lite"/>
    </source>
</evidence>
<dbReference type="Proteomes" id="UP000775872">
    <property type="component" value="Unassembled WGS sequence"/>
</dbReference>
<feature type="region of interest" description="Disordered" evidence="2">
    <location>
        <begin position="59"/>
        <end position="79"/>
    </location>
</feature>
<gene>
    <name evidence="3" type="ORF">CSOL1703_00004736</name>
</gene>
<organism evidence="3 4">
    <name type="scientific">Clonostachys solani</name>
    <dbReference type="NCBI Taxonomy" id="160281"/>
    <lineage>
        <taxon>Eukaryota</taxon>
        <taxon>Fungi</taxon>
        <taxon>Dikarya</taxon>
        <taxon>Ascomycota</taxon>
        <taxon>Pezizomycotina</taxon>
        <taxon>Sordariomycetes</taxon>
        <taxon>Hypocreomycetidae</taxon>
        <taxon>Hypocreales</taxon>
        <taxon>Bionectriaceae</taxon>
        <taxon>Clonostachys</taxon>
    </lineage>
</organism>
<comment type="caution">
    <text evidence="3">The sequence shown here is derived from an EMBL/GenBank/DDBJ whole genome shotgun (WGS) entry which is preliminary data.</text>
</comment>
<feature type="coiled-coil region" evidence="1">
    <location>
        <begin position="473"/>
        <end position="546"/>
    </location>
</feature>
<dbReference type="OrthoDB" id="4848543at2759"/>
<evidence type="ECO:0000313" key="3">
    <source>
        <dbReference type="EMBL" id="CAH0052869.1"/>
    </source>
</evidence>
<sequence>MQQLAQYWNECLKIAADEKSEANEEIERLQIEMRGHSRKLEEAQLLLSQKEVQVNELESQNAELKEHDNGTTSQNSKLTEEVDELRKELSNSNTKISDLGEKCKTFKKKINEVLTEQQTLYGQVESSFHAAVTELRQEKAKRETDVKEIDSALDLCEKKREQMRREFDDIHARDQNEIHQSKQTISLLTNEIRVQHEEARAREKDLGENLRRQSDMEYQNGQEKLQHVESKVDLILDACRQRLQNESDNSAPIASISDKIDLVVDVIGSTPSQSQQKLFETMRSAIEPIAQELESRIVSQISSRMHGEFFKHDELEKTISKFAQAFQDELANIKQVISWQLEARRIEQPSNTDHLHDRIVESLKEMRDGINCTKELCEGTRHVQHELNKIVGNALVSTTEAERDCLTRKIEERDSKINDLWHQLVSLKDEYSARLEVVSARKATQEQTIITQLFTENLHHIGQSFQQEFERERQEFSEKMSHNEEANENLRAQIQEAISKIIEMKVPGSPDAEKLEEQLQGERHSVASLTRKIGNLEQEIESTEMLRGQWNQGLKSVNTLRAKLEAVAQRLPKVEALATKLNGITRLNEVINSTAKFFDAEKQWVKTELSGRSQVGESNPDHQLGSKKIKMHHAGKCWFTVRLVTLTLRHPLHRLAKNKSAGERL</sequence>
<keyword evidence="1" id="KW-0175">Coiled coil</keyword>
<proteinExistence type="predicted"/>
<evidence type="ECO:0000313" key="4">
    <source>
        <dbReference type="Proteomes" id="UP000775872"/>
    </source>
</evidence>
<accession>A0A9P0ELE1</accession>
<evidence type="ECO:0000256" key="1">
    <source>
        <dbReference type="SAM" id="Coils"/>
    </source>
</evidence>
<dbReference type="AlphaFoldDB" id="A0A9P0ELE1"/>
<dbReference type="Gene3D" id="1.10.287.1490">
    <property type="match status" value="1"/>
</dbReference>
<feature type="coiled-coil region" evidence="1">
    <location>
        <begin position="146"/>
        <end position="173"/>
    </location>
</feature>
<dbReference type="EMBL" id="CABFOC020000045">
    <property type="protein sequence ID" value="CAH0052869.1"/>
    <property type="molecule type" value="Genomic_DNA"/>
</dbReference>
<protein>
    <submittedName>
        <fullName evidence="3">Uncharacterized protein</fullName>
    </submittedName>
</protein>